<dbReference type="InterPro" id="IPR050464">
    <property type="entry name" value="Zeta_carotene_desat/Oxidored"/>
</dbReference>
<dbReference type="GO" id="GO:0016491">
    <property type="term" value="F:oxidoreductase activity"/>
    <property type="evidence" value="ECO:0007669"/>
    <property type="project" value="UniProtKB-KW"/>
</dbReference>
<evidence type="ECO:0000256" key="1">
    <source>
        <dbReference type="ARBA" id="ARBA00001974"/>
    </source>
</evidence>
<feature type="binding site" evidence="3">
    <location>
        <begin position="29"/>
        <end position="30"/>
    </location>
    <ligand>
        <name>FAD</name>
        <dbReference type="ChEBI" id="CHEBI:57692"/>
    </ligand>
</feature>
<keyword evidence="2" id="KW-0560">Oxidoreductase</keyword>
<dbReference type="PANTHER" id="PTHR42923:SF17">
    <property type="entry name" value="AMINE OXIDASE DOMAIN-CONTAINING PROTEIN"/>
    <property type="match status" value="1"/>
</dbReference>
<evidence type="ECO:0000313" key="5">
    <source>
        <dbReference type="EMBL" id="MBT2991106.1"/>
    </source>
</evidence>
<dbReference type="InterPro" id="IPR002937">
    <property type="entry name" value="Amino_oxidase"/>
</dbReference>
<dbReference type="Proteomes" id="UP000770889">
    <property type="component" value="Unassembled WGS sequence"/>
</dbReference>
<gene>
    <name evidence="5" type="ORF">KME65_19270</name>
</gene>
<dbReference type="AlphaFoldDB" id="A0A944MAS6"/>
<comment type="caution">
    <text evidence="5">The sequence shown here is derived from an EMBL/GenBank/DDBJ whole genome shotgun (WGS) entry which is preliminary data.</text>
</comment>
<accession>A0A944MAS6</accession>
<dbReference type="EMBL" id="JAHHGM010000027">
    <property type="protein sequence ID" value="MBT2991106.1"/>
    <property type="molecule type" value="Genomic_DNA"/>
</dbReference>
<dbReference type="SUPFAM" id="SSF51905">
    <property type="entry name" value="FAD/NAD(P)-binding domain"/>
    <property type="match status" value="1"/>
</dbReference>
<dbReference type="PRINTS" id="PR00757">
    <property type="entry name" value="AMINEOXDASEF"/>
</dbReference>
<dbReference type="FunFam" id="1.10.405.20:FF:000001">
    <property type="entry name" value="Amine oxidase"/>
    <property type="match status" value="1"/>
</dbReference>
<dbReference type="Gene3D" id="3.50.50.60">
    <property type="entry name" value="FAD/NAD(P)-binding domain"/>
    <property type="match status" value="1"/>
</dbReference>
<dbReference type="Pfam" id="PF01593">
    <property type="entry name" value="Amino_oxidase"/>
    <property type="match status" value="1"/>
</dbReference>
<feature type="binding site" evidence="3">
    <location>
        <position position="229"/>
    </location>
    <ligand>
        <name>FAD</name>
        <dbReference type="ChEBI" id="CHEBI:57692"/>
    </ligand>
</feature>
<evidence type="ECO:0000259" key="4">
    <source>
        <dbReference type="Pfam" id="PF01593"/>
    </source>
</evidence>
<feature type="domain" description="Amine oxidase" evidence="4">
    <location>
        <begin position="10"/>
        <end position="316"/>
    </location>
</feature>
<evidence type="ECO:0000313" key="6">
    <source>
        <dbReference type="Proteomes" id="UP000770889"/>
    </source>
</evidence>
<name>A0A944MAS6_9GAMM</name>
<dbReference type="Gene3D" id="1.10.405.20">
    <property type="match status" value="1"/>
</dbReference>
<evidence type="ECO:0000256" key="3">
    <source>
        <dbReference type="PIRSR" id="PIRSR601613-1"/>
    </source>
</evidence>
<reference evidence="5 6" key="1">
    <citation type="submission" date="2021-05" db="EMBL/GenBank/DDBJ databases">
        <title>Genetic and Functional Diversity in Clade A Lucinid endosymbionts from the Bahamas.</title>
        <authorList>
            <person name="Giani N.M."/>
            <person name="Engel A.S."/>
            <person name="Campbell B.J."/>
        </authorList>
    </citation>
    <scope>NUCLEOTIDE SEQUENCE [LARGE SCALE GENOMIC DNA]</scope>
    <source>
        <strain evidence="5">LUC16012Gg_MoonRockCtena</strain>
    </source>
</reference>
<dbReference type="PANTHER" id="PTHR42923">
    <property type="entry name" value="PROTOPORPHYRINOGEN OXIDASE"/>
    <property type="match status" value="1"/>
</dbReference>
<protein>
    <submittedName>
        <fullName evidence="5">FAD-dependent oxidoreductase</fullName>
    </submittedName>
</protein>
<feature type="binding site" evidence="3">
    <location>
        <position position="11"/>
    </location>
    <ligand>
        <name>FAD</name>
        <dbReference type="ChEBI" id="CHEBI:57692"/>
    </ligand>
</feature>
<sequence>MKIAVIGSGISGLSAAWLLHEKHQVTLYEAADYPGGHTHTVDVTLDGTTHPVDTGFLVYNDLTYPNLIKLFDHLGIATHETEMSFSVSVPEADLEWAGANLGTLFAQRRNLIRLNYWRMLQEIVHFNSRAQGLLAWSEQRRVTLGGLLDRQGYSAWFRTWYLLPMAAAIWSSSPDEILGFPAATFLRFCINHRLLQIKGRPQWRSLIGGGRSYVEKLAQPLDIRLNAPVNRVTRQEDRVVVESSQSHTRYDAVIFATHAPDTLRMLRDADPRERALLGAFDYQPNTAVLHTDRRFLPDRESLWSAWNYRSLGETGQTVCVSYLLNRLQRLPFETPLMVTLNPDPQQMPRDPIATYQYDHPVFNQSAIDAQAMLNSIQGRNHAWFCGAWCGYGFHEDGLKSALRIIGDFNVEAPWKAVI</sequence>
<dbReference type="InterPro" id="IPR001613">
    <property type="entry name" value="Flavin_amine_oxidase"/>
</dbReference>
<evidence type="ECO:0000256" key="2">
    <source>
        <dbReference type="ARBA" id="ARBA00023002"/>
    </source>
</evidence>
<proteinExistence type="predicted"/>
<comment type="cofactor">
    <cofactor evidence="1">
        <name>FAD</name>
        <dbReference type="ChEBI" id="CHEBI:57692"/>
    </cofactor>
</comment>
<organism evidence="5 6">
    <name type="scientific">Candidatus Thiodiazotropha taylori</name>
    <dbReference type="NCBI Taxonomy" id="2792791"/>
    <lineage>
        <taxon>Bacteria</taxon>
        <taxon>Pseudomonadati</taxon>
        <taxon>Pseudomonadota</taxon>
        <taxon>Gammaproteobacteria</taxon>
        <taxon>Chromatiales</taxon>
        <taxon>Sedimenticolaceae</taxon>
        <taxon>Candidatus Thiodiazotropha</taxon>
    </lineage>
</organism>
<dbReference type="InterPro" id="IPR036188">
    <property type="entry name" value="FAD/NAD-bd_sf"/>
</dbReference>
<dbReference type="Gene3D" id="3.30.70.1990">
    <property type="match status" value="1"/>
</dbReference>